<dbReference type="Pfam" id="PF03453">
    <property type="entry name" value="MoeA_N"/>
    <property type="match status" value="1"/>
</dbReference>
<comment type="catalytic activity">
    <reaction evidence="5">
        <text>adenylyl-molybdopterin + molybdate = Mo-molybdopterin + AMP + H(+)</text>
        <dbReference type="Rhea" id="RHEA:35047"/>
        <dbReference type="ChEBI" id="CHEBI:15378"/>
        <dbReference type="ChEBI" id="CHEBI:36264"/>
        <dbReference type="ChEBI" id="CHEBI:62727"/>
        <dbReference type="ChEBI" id="CHEBI:71302"/>
        <dbReference type="ChEBI" id="CHEBI:456215"/>
        <dbReference type="EC" id="2.10.1.1"/>
    </reaction>
</comment>
<keyword evidence="9" id="KW-1185">Reference proteome</keyword>
<dbReference type="SMART" id="SM00852">
    <property type="entry name" value="MoCF_biosynth"/>
    <property type="match status" value="1"/>
</dbReference>
<protein>
    <recommendedName>
        <fullName evidence="6">Molybdopterin molybdenumtransferase</fullName>
        <ecNumber evidence="6">2.10.1.1</ecNumber>
    </recommendedName>
</protein>
<keyword evidence="6" id="KW-0460">Magnesium</keyword>
<dbReference type="Gene3D" id="2.40.340.10">
    <property type="entry name" value="MoeA, C-terminal, domain IV"/>
    <property type="match status" value="1"/>
</dbReference>
<name>A0ABS0P270_9BRAD</name>
<dbReference type="Proteomes" id="UP001194539">
    <property type="component" value="Unassembled WGS sequence"/>
</dbReference>
<gene>
    <name evidence="8" type="ORF">H1B27_13875</name>
</gene>
<dbReference type="PANTHER" id="PTHR10192:SF5">
    <property type="entry name" value="GEPHYRIN"/>
    <property type="match status" value="1"/>
</dbReference>
<dbReference type="EMBL" id="JACEGD010000011">
    <property type="protein sequence ID" value="MBH5387356.1"/>
    <property type="molecule type" value="Genomic_DNA"/>
</dbReference>
<evidence type="ECO:0000256" key="1">
    <source>
        <dbReference type="ARBA" id="ARBA00002901"/>
    </source>
</evidence>
<organism evidence="8 9">
    <name type="scientific">Bradyrhizobium diversitatis</name>
    <dbReference type="NCBI Taxonomy" id="2755406"/>
    <lineage>
        <taxon>Bacteria</taxon>
        <taxon>Pseudomonadati</taxon>
        <taxon>Pseudomonadota</taxon>
        <taxon>Alphaproteobacteria</taxon>
        <taxon>Hyphomicrobiales</taxon>
        <taxon>Nitrobacteraceae</taxon>
        <taxon>Bradyrhizobium</taxon>
    </lineage>
</organism>
<feature type="domain" description="MoaB/Mog" evidence="7">
    <location>
        <begin position="177"/>
        <end position="316"/>
    </location>
</feature>
<evidence type="ECO:0000313" key="8">
    <source>
        <dbReference type="EMBL" id="MBH5387356.1"/>
    </source>
</evidence>
<evidence type="ECO:0000256" key="3">
    <source>
        <dbReference type="ARBA" id="ARBA00010763"/>
    </source>
</evidence>
<dbReference type="InterPro" id="IPR005110">
    <property type="entry name" value="MoeA_linker/N"/>
</dbReference>
<dbReference type="SUPFAM" id="SSF63882">
    <property type="entry name" value="MoeA N-terminal region -like"/>
    <property type="match status" value="1"/>
</dbReference>
<keyword evidence="4 6" id="KW-0501">Molybdenum cofactor biosynthesis</keyword>
<evidence type="ECO:0000256" key="2">
    <source>
        <dbReference type="ARBA" id="ARBA00005046"/>
    </source>
</evidence>
<dbReference type="NCBIfam" id="NF045515">
    <property type="entry name" value="Glp_gephyrin"/>
    <property type="match status" value="1"/>
</dbReference>
<dbReference type="Gene3D" id="3.40.980.10">
    <property type="entry name" value="MoaB/Mog-like domain"/>
    <property type="match status" value="1"/>
</dbReference>
<dbReference type="Pfam" id="PF03454">
    <property type="entry name" value="MoeA_C"/>
    <property type="match status" value="1"/>
</dbReference>
<keyword evidence="6" id="KW-0500">Molybdenum</keyword>
<dbReference type="InterPro" id="IPR038987">
    <property type="entry name" value="MoeA-like"/>
</dbReference>
<dbReference type="Gene3D" id="3.90.105.10">
    <property type="entry name" value="Molybdopterin biosynthesis moea protein, domain 2"/>
    <property type="match status" value="1"/>
</dbReference>
<dbReference type="InterPro" id="IPR036425">
    <property type="entry name" value="MoaB/Mog-like_dom_sf"/>
</dbReference>
<dbReference type="Pfam" id="PF00994">
    <property type="entry name" value="MoCF_biosynth"/>
    <property type="match status" value="1"/>
</dbReference>
<evidence type="ECO:0000256" key="6">
    <source>
        <dbReference type="RuleBase" id="RU365090"/>
    </source>
</evidence>
<dbReference type="NCBIfam" id="TIGR00177">
    <property type="entry name" value="molyb_syn"/>
    <property type="match status" value="1"/>
</dbReference>
<sequence>MALMPVSDALAAVLADAEPLPEEMVSLNEAYHRVLAHDVAARRTQPPQAMSAMDGYAVRAADAATIDSRLTVVGEVAAGRPFAGRVGPGEAVRIFTGGVVPDGADAVVIQEDTVAEGKLVTIKEAAIPGRHIRPAGVDFREGDVLLREGSRLTERDLALAAGMNHAHLAVRRRPRVAILATGDELVMPGTTPGHGQIVYSNGYALHALARSEGAETIDLGVAADTLEATSAGIRRARESGADILITTGGASVGDHDLVQQALKDEGISMAFWKIAIRPGKPMMHGRLGAMRVIGLPGNPVSSYVCAFLFMVPLIRALSGRSVIHHRRERAVLGRDLGANDQREDYLRARLEQRDDGTLVALPVSHQDSSLLANLAAAEVLLVRAPFAPRAEAGTPCEVLRLPA</sequence>
<keyword evidence="6" id="KW-0808">Transferase</keyword>
<keyword evidence="6" id="KW-0479">Metal-binding</keyword>
<dbReference type="InterPro" id="IPR036688">
    <property type="entry name" value="MoeA_C_domain_IV_sf"/>
</dbReference>
<dbReference type="CDD" id="cd00887">
    <property type="entry name" value="MoeA"/>
    <property type="match status" value="1"/>
</dbReference>
<dbReference type="InterPro" id="IPR001453">
    <property type="entry name" value="MoaB/Mog_dom"/>
</dbReference>
<comment type="similarity">
    <text evidence="3 6">Belongs to the MoeA family.</text>
</comment>
<dbReference type="SUPFAM" id="SSF53218">
    <property type="entry name" value="Molybdenum cofactor biosynthesis proteins"/>
    <property type="match status" value="1"/>
</dbReference>
<comment type="function">
    <text evidence="1 6">Catalyzes the insertion of molybdate into adenylated molybdopterin with the concomitant release of AMP.</text>
</comment>
<dbReference type="InterPro" id="IPR036135">
    <property type="entry name" value="MoeA_linker/N_sf"/>
</dbReference>
<dbReference type="PANTHER" id="PTHR10192">
    <property type="entry name" value="MOLYBDOPTERIN BIOSYNTHESIS PROTEIN"/>
    <property type="match status" value="1"/>
</dbReference>
<reference evidence="8 9" key="1">
    <citation type="submission" date="2020-07" db="EMBL/GenBank/DDBJ databases">
        <title>Bradyrhizobium diversity isolated from nodules of indigenous legumes of Western Australia.</title>
        <authorList>
            <person name="Klepa M.S."/>
        </authorList>
    </citation>
    <scope>NUCLEOTIDE SEQUENCE [LARGE SCALE GENOMIC DNA]</scope>
    <source>
        <strain evidence="8 9">CNPSo 4019</strain>
    </source>
</reference>
<evidence type="ECO:0000256" key="4">
    <source>
        <dbReference type="ARBA" id="ARBA00023150"/>
    </source>
</evidence>
<evidence type="ECO:0000259" key="7">
    <source>
        <dbReference type="SMART" id="SM00852"/>
    </source>
</evidence>
<comment type="cofactor">
    <cofactor evidence="6">
        <name>Mg(2+)</name>
        <dbReference type="ChEBI" id="CHEBI:18420"/>
    </cofactor>
</comment>
<dbReference type="EC" id="2.10.1.1" evidence="6"/>
<dbReference type="InterPro" id="IPR005111">
    <property type="entry name" value="MoeA_C_domain_IV"/>
</dbReference>
<comment type="pathway">
    <text evidence="2 6">Cofactor biosynthesis; molybdopterin biosynthesis.</text>
</comment>
<dbReference type="SUPFAM" id="SSF63867">
    <property type="entry name" value="MoeA C-terminal domain-like"/>
    <property type="match status" value="1"/>
</dbReference>
<dbReference type="RefSeq" id="WP_197966423.1">
    <property type="nucleotide sequence ID" value="NZ_JACEGD010000011.1"/>
</dbReference>
<accession>A0ABS0P270</accession>
<evidence type="ECO:0000256" key="5">
    <source>
        <dbReference type="ARBA" id="ARBA00047317"/>
    </source>
</evidence>
<evidence type="ECO:0000313" key="9">
    <source>
        <dbReference type="Proteomes" id="UP001194539"/>
    </source>
</evidence>
<proteinExistence type="inferred from homology"/>
<comment type="caution">
    <text evidence="8">The sequence shown here is derived from an EMBL/GenBank/DDBJ whole genome shotgun (WGS) entry which is preliminary data.</text>
</comment>
<dbReference type="Gene3D" id="2.170.190.11">
    <property type="entry name" value="Molybdopterin biosynthesis moea protein, domain 3"/>
    <property type="match status" value="1"/>
</dbReference>